<evidence type="ECO:0000256" key="2">
    <source>
        <dbReference type="PROSITE-ProRule" id="PRU01324"/>
    </source>
</evidence>
<dbReference type="PANTHER" id="PTHR23288:SF3">
    <property type="entry name" value="MARVEL DOMAIN-CONTAINING PROTEIN 2"/>
    <property type="match status" value="1"/>
</dbReference>
<feature type="non-terminal residue" evidence="5">
    <location>
        <position position="1"/>
    </location>
</feature>
<dbReference type="PANTHER" id="PTHR23288">
    <property type="entry name" value="OCCLUDIN AND RNA POLYMERASE II ELONGATION FACTOR ELL"/>
    <property type="match status" value="1"/>
</dbReference>
<sequence length="160" mass="17900">RPLSITPLPDVLKPPAARARRVTFKGEVVASGRPAGSISSAKGREKRGPSSVPPGLAPRPHAVPDYVVRYPVIRSSQQREGYKGVFQDQLWEYTDLLWEIRSMLPREPEAGSAGKAPAAHTVHQDWAFLAKQQRCEYLKQKLTHIKARIQEYDRDCAGTF</sequence>
<feature type="domain" description="OCEL" evidence="4">
    <location>
        <begin position="64"/>
        <end position="157"/>
    </location>
</feature>
<keyword evidence="6" id="KW-1185">Reference proteome</keyword>
<feature type="non-terminal residue" evidence="5">
    <location>
        <position position="160"/>
    </location>
</feature>
<proteinExistence type="inferred from homology"/>
<dbReference type="GO" id="GO:0070830">
    <property type="term" value="P:bicellular tight junction assembly"/>
    <property type="evidence" value="ECO:0007669"/>
    <property type="project" value="TreeGrafter"/>
</dbReference>
<evidence type="ECO:0000259" key="4">
    <source>
        <dbReference type="PROSITE" id="PS51980"/>
    </source>
</evidence>
<dbReference type="SUPFAM" id="SSF144292">
    <property type="entry name" value="occludin/ELL-like"/>
    <property type="match status" value="1"/>
</dbReference>
<organism evidence="5 6">
    <name type="scientific">Amazona guildingii</name>
    <dbReference type="NCBI Taxonomy" id="175529"/>
    <lineage>
        <taxon>Eukaryota</taxon>
        <taxon>Metazoa</taxon>
        <taxon>Chordata</taxon>
        <taxon>Craniata</taxon>
        <taxon>Vertebrata</taxon>
        <taxon>Euteleostomi</taxon>
        <taxon>Archelosauria</taxon>
        <taxon>Archosauria</taxon>
        <taxon>Dinosauria</taxon>
        <taxon>Saurischia</taxon>
        <taxon>Theropoda</taxon>
        <taxon>Coelurosauria</taxon>
        <taxon>Aves</taxon>
        <taxon>Neognathae</taxon>
        <taxon>Neoaves</taxon>
        <taxon>Telluraves</taxon>
        <taxon>Australaves</taxon>
        <taxon>Psittaciformes</taxon>
        <taxon>Psittacidae</taxon>
        <taxon>Amazona</taxon>
    </lineage>
</organism>
<gene>
    <name evidence="5" type="primary">Marveld2_1</name>
    <name evidence="5" type="ORF">AMAGUI_R15978</name>
</gene>
<dbReference type="Proteomes" id="UP000531168">
    <property type="component" value="Unassembled WGS sequence"/>
</dbReference>
<protein>
    <submittedName>
        <fullName evidence="5">MALD2 protein</fullName>
    </submittedName>
</protein>
<name>A0A7L0MMG5_9PSIT</name>
<dbReference type="PROSITE" id="PS51980">
    <property type="entry name" value="OCEL"/>
    <property type="match status" value="1"/>
</dbReference>
<dbReference type="InterPro" id="IPR031176">
    <property type="entry name" value="ELL/occludin"/>
</dbReference>
<evidence type="ECO:0000313" key="5">
    <source>
        <dbReference type="EMBL" id="NXK82234.1"/>
    </source>
</evidence>
<dbReference type="InterPro" id="IPR010844">
    <property type="entry name" value="Occludin_ELL"/>
</dbReference>
<evidence type="ECO:0000313" key="6">
    <source>
        <dbReference type="Proteomes" id="UP000531168"/>
    </source>
</evidence>
<dbReference type="GO" id="GO:0005923">
    <property type="term" value="C:bicellular tight junction"/>
    <property type="evidence" value="ECO:0007669"/>
    <property type="project" value="TreeGrafter"/>
</dbReference>
<evidence type="ECO:0000256" key="1">
    <source>
        <dbReference type="ARBA" id="ARBA00009171"/>
    </source>
</evidence>
<accession>A0A7L0MMG5</accession>
<feature type="region of interest" description="Disordered" evidence="3">
    <location>
        <begin position="28"/>
        <end position="61"/>
    </location>
</feature>
<comment type="caution">
    <text evidence="5">The sequence shown here is derived from an EMBL/GenBank/DDBJ whole genome shotgun (WGS) entry which is preliminary data.</text>
</comment>
<dbReference type="GO" id="GO:0016324">
    <property type="term" value="C:apical plasma membrane"/>
    <property type="evidence" value="ECO:0007669"/>
    <property type="project" value="TreeGrafter"/>
</dbReference>
<evidence type="ECO:0000256" key="3">
    <source>
        <dbReference type="SAM" id="MobiDB-lite"/>
    </source>
</evidence>
<dbReference type="GO" id="GO:0031410">
    <property type="term" value="C:cytoplasmic vesicle"/>
    <property type="evidence" value="ECO:0007669"/>
    <property type="project" value="TreeGrafter"/>
</dbReference>
<dbReference type="Gene3D" id="6.10.140.340">
    <property type="match status" value="1"/>
</dbReference>
<dbReference type="AlphaFoldDB" id="A0A7L0MMG5"/>
<reference evidence="5 6" key="1">
    <citation type="submission" date="2019-09" db="EMBL/GenBank/DDBJ databases">
        <title>Bird 10,000 Genomes (B10K) Project - Family phase.</title>
        <authorList>
            <person name="Zhang G."/>
        </authorList>
    </citation>
    <scope>NUCLEOTIDE SEQUENCE [LARGE SCALE GENOMIC DNA]</scope>
    <source>
        <strain evidence="5">B10K-DU-001-46</strain>
        <tissue evidence="5">Muscle</tissue>
    </source>
</reference>
<dbReference type="EMBL" id="VXAR01011798">
    <property type="protein sequence ID" value="NXK82234.1"/>
    <property type="molecule type" value="Genomic_DNA"/>
</dbReference>
<dbReference type="Pfam" id="PF07303">
    <property type="entry name" value="Occludin_ELL"/>
    <property type="match status" value="1"/>
</dbReference>
<comment type="similarity">
    <text evidence="1 2">Belongs to the ELL/occludin family.</text>
</comment>